<dbReference type="GO" id="GO:0016151">
    <property type="term" value="F:nickel cation binding"/>
    <property type="evidence" value="ECO:0007669"/>
    <property type="project" value="UniProtKB-UniRule"/>
</dbReference>
<reference evidence="5 6" key="1">
    <citation type="journal article" date="2017" name="Sci. Rep.">
        <title>Revealing the Saline Adaptation Strategies of the Halophilic Bacterium Halomonas beimenensis through High-throughput Omics and Transposon Mutagenesis Approaches.</title>
        <authorList>
            <person name="Chen Y.H."/>
            <person name="Lin S.S."/>
            <person name="Shyu Y.T."/>
        </authorList>
    </citation>
    <scope>NUCLEOTIDE SEQUENCE [LARGE SCALE GENOMIC DNA]</scope>
    <source>
        <strain evidence="5 6">NTU-111</strain>
    </source>
</reference>
<sequence length="113" mass="12534">MHELTVARRIVEVCAERAGEARVRRVTLEVGTLTCVMPEALRFCYEVATRATPLEGSELEILACPGRSRCRRCGREVTMFDLLAACECGSVDLDPPSGGDELRIRSMEIEEMS</sequence>
<proteinExistence type="inferred from homology"/>
<dbReference type="KEGG" id="hbe:BEI_1275"/>
<feature type="binding site" evidence="4">
    <location>
        <position position="70"/>
    </location>
    <ligand>
        <name>Zn(2+)</name>
        <dbReference type="ChEBI" id="CHEBI:29105"/>
    </ligand>
</feature>
<feature type="binding site" evidence="4">
    <location>
        <position position="86"/>
    </location>
    <ligand>
        <name>Zn(2+)</name>
        <dbReference type="ChEBI" id="CHEBI:29105"/>
    </ligand>
</feature>
<feature type="binding site" evidence="4">
    <location>
        <position position="73"/>
    </location>
    <ligand>
        <name>Zn(2+)</name>
        <dbReference type="ChEBI" id="CHEBI:29105"/>
    </ligand>
</feature>
<evidence type="ECO:0000256" key="4">
    <source>
        <dbReference type="HAMAP-Rule" id="MF_00213"/>
    </source>
</evidence>
<dbReference type="HAMAP" id="MF_00213">
    <property type="entry name" value="HypA_HybF"/>
    <property type="match status" value="1"/>
</dbReference>
<dbReference type="PANTHER" id="PTHR34535:SF3">
    <property type="entry name" value="HYDROGENASE MATURATION FACTOR HYPA"/>
    <property type="match status" value="1"/>
</dbReference>
<dbReference type="InterPro" id="IPR000688">
    <property type="entry name" value="HypA/HybF"/>
</dbReference>
<gene>
    <name evidence="4 5" type="primary">hypA</name>
    <name evidence="5" type="ORF">BEI_1275</name>
</gene>
<dbReference type="AlphaFoldDB" id="A0A291P5W2"/>
<dbReference type="PANTHER" id="PTHR34535">
    <property type="entry name" value="HYDROGENASE MATURATION FACTOR HYPA"/>
    <property type="match status" value="1"/>
</dbReference>
<feature type="binding site" evidence="4">
    <location>
        <position position="2"/>
    </location>
    <ligand>
        <name>Ni(2+)</name>
        <dbReference type="ChEBI" id="CHEBI:49786"/>
    </ligand>
</feature>
<comment type="function">
    <text evidence="4">Involved in the maturation of [NiFe] hydrogenases. Required for nickel insertion into the metal center of the hydrogenase.</text>
</comment>
<organism evidence="5 6">
    <name type="scientific">Halomonas beimenensis</name>
    <dbReference type="NCBI Taxonomy" id="475662"/>
    <lineage>
        <taxon>Bacteria</taxon>
        <taxon>Pseudomonadati</taxon>
        <taxon>Pseudomonadota</taxon>
        <taxon>Gammaproteobacteria</taxon>
        <taxon>Oceanospirillales</taxon>
        <taxon>Halomonadaceae</taxon>
        <taxon>Halomonas</taxon>
    </lineage>
</organism>
<evidence type="ECO:0000256" key="2">
    <source>
        <dbReference type="ARBA" id="ARBA00022723"/>
    </source>
</evidence>
<evidence type="ECO:0000256" key="1">
    <source>
        <dbReference type="ARBA" id="ARBA00022596"/>
    </source>
</evidence>
<dbReference type="Gene3D" id="3.30.2320.80">
    <property type="match status" value="1"/>
</dbReference>
<dbReference type="PIRSF" id="PIRSF004761">
    <property type="entry name" value="Hydrgn_mat_HypA"/>
    <property type="match status" value="1"/>
</dbReference>
<name>A0A291P5W2_9GAMM</name>
<dbReference type="GO" id="GO:0051604">
    <property type="term" value="P:protein maturation"/>
    <property type="evidence" value="ECO:0007669"/>
    <property type="project" value="InterPro"/>
</dbReference>
<evidence type="ECO:0000313" key="5">
    <source>
        <dbReference type="EMBL" id="ATJ82262.1"/>
    </source>
</evidence>
<keyword evidence="6" id="KW-1185">Reference proteome</keyword>
<keyword evidence="1 4" id="KW-0533">Nickel</keyword>
<accession>A0A291P5W2</accession>
<dbReference type="OrthoDB" id="288014at2"/>
<dbReference type="Pfam" id="PF01155">
    <property type="entry name" value="HypA"/>
    <property type="match status" value="1"/>
</dbReference>
<dbReference type="Proteomes" id="UP000219993">
    <property type="component" value="Chromosome"/>
</dbReference>
<keyword evidence="3 4" id="KW-0862">Zinc</keyword>
<dbReference type="RefSeq" id="WP_097788729.1">
    <property type="nucleotide sequence ID" value="NZ_BAAADT010000029.1"/>
</dbReference>
<evidence type="ECO:0000256" key="3">
    <source>
        <dbReference type="ARBA" id="ARBA00022833"/>
    </source>
</evidence>
<dbReference type="GO" id="GO:0008270">
    <property type="term" value="F:zinc ion binding"/>
    <property type="evidence" value="ECO:0007669"/>
    <property type="project" value="UniProtKB-UniRule"/>
</dbReference>
<keyword evidence="2 4" id="KW-0479">Metal-binding</keyword>
<protein>
    <recommendedName>
        <fullName evidence="4">Hydrogenase maturation factor HypA</fullName>
    </recommendedName>
</protein>
<evidence type="ECO:0000313" key="6">
    <source>
        <dbReference type="Proteomes" id="UP000219993"/>
    </source>
</evidence>
<dbReference type="EMBL" id="CP021435">
    <property type="protein sequence ID" value="ATJ82262.1"/>
    <property type="molecule type" value="Genomic_DNA"/>
</dbReference>
<feature type="binding site" evidence="4">
    <location>
        <position position="88"/>
    </location>
    <ligand>
        <name>Zn(2+)</name>
        <dbReference type="ChEBI" id="CHEBI:29105"/>
    </ligand>
</feature>
<comment type="similarity">
    <text evidence="4">Belongs to the HypA/HybF family.</text>
</comment>